<feature type="compositionally biased region" description="Basic and acidic residues" evidence="1">
    <location>
        <begin position="1061"/>
        <end position="1082"/>
    </location>
</feature>
<feature type="region of interest" description="Disordered" evidence="1">
    <location>
        <begin position="1514"/>
        <end position="1614"/>
    </location>
</feature>
<feature type="compositionally biased region" description="Polar residues" evidence="1">
    <location>
        <begin position="684"/>
        <end position="717"/>
    </location>
</feature>
<feature type="compositionally biased region" description="Low complexity" evidence="1">
    <location>
        <begin position="914"/>
        <end position="926"/>
    </location>
</feature>
<protein>
    <submittedName>
        <fullName evidence="3 4">Zinc finger CCCH domain-containing protein 13</fullName>
    </submittedName>
</protein>
<dbReference type="GeneID" id="101861964"/>
<feature type="compositionally biased region" description="Basic and acidic residues" evidence="1">
    <location>
        <begin position="1017"/>
        <end position="1054"/>
    </location>
</feature>
<evidence type="ECO:0000256" key="1">
    <source>
        <dbReference type="SAM" id="MobiDB-lite"/>
    </source>
</evidence>
<feature type="compositionally biased region" description="Basic and acidic residues" evidence="1">
    <location>
        <begin position="483"/>
        <end position="492"/>
    </location>
</feature>
<organism evidence="2 4">
    <name type="scientific">Aplysia californica</name>
    <name type="common">California sea hare</name>
    <dbReference type="NCBI Taxonomy" id="6500"/>
    <lineage>
        <taxon>Eukaryota</taxon>
        <taxon>Metazoa</taxon>
        <taxon>Spiralia</taxon>
        <taxon>Lophotrochozoa</taxon>
        <taxon>Mollusca</taxon>
        <taxon>Gastropoda</taxon>
        <taxon>Heterobranchia</taxon>
        <taxon>Euthyneura</taxon>
        <taxon>Tectipleura</taxon>
        <taxon>Aplysiida</taxon>
        <taxon>Aplysioidea</taxon>
        <taxon>Aplysiidae</taxon>
        <taxon>Aplysia</taxon>
    </lineage>
</organism>
<feature type="compositionally biased region" description="Low complexity" evidence="1">
    <location>
        <begin position="827"/>
        <end position="837"/>
    </location>
</feature>
<feature type="compositionally biased region" description="Basic and acidic residues" evidence="1">
    <location>
        <begin position="399"/>
        <end position="409"/>
    </location>
</feature>
<feature type="compositionally biased region" description="Basic and acidic residues" evidence="1">
    <location>
        <begin position="2406"/>
        <end position="2435"/>
    </location>
</feature>
<feature type="region of interest" description="Disordered" evidence="1">
    <location>
        <begin position="2077"/>
        <end position="2456"/>
    </location>
</feature>
<feature type="region of interest" description="Disordered" evidence="1">
    <location>
        <begin position="1817"/>
        <end position="1947"/>
    </location>
</feature>
<feature type="compositionally biased region" description="Basic and acidic residues" evidence="1">
    <location>
        <begin position="271"/>
        <end position="282"/>
    </location>
</feature>
<feature type="compositionally biased region" description="Basic residues" evidence="1">
    <location>
        <begin position="962"/>
        <end position="975"/>
    </location>
</feature>
<feature type="compositionally biased region" description="Acidic residues" evidence="1">
    <location>
        <begin position="2167"/>
        <end position="2177"/>
    </location>
</feature>
<feature type="compositionally biased region" description="Polar residues" evidence="1">
    <location>
        <begin position="546"/>
        <end position="560"/>
    </location>
</feature>
<feature type="region of interest" description="Disordered" evidence="1">
    <location>
        <begin position="914"/>
        <end position="1333"/>
    </location>
</feature>
<feature type="compositionally biased region" description="Polar residues" evidence="1">
    <location>
        <begin position="419"/>
        <end position="429"/>
    </location>
</feature>
<feature type="region of interest" description="Disordered" evidence="1">
    <location>
        <begin position="679"/>
        <end position="733"/>
    </location>
</feature>
<name>A0ABM1VVX8_APLCA</name>
<feature type="compositionally biased region" description="Basic and acidic residues" evidence="1">
    <location>
        <begin position="951"/>
        <end position="961"/>
    </location>
</feature>
<feature type="region of interest" description="Disordered" evidence="1">
    <location>
        <begin position="162"/>
        <end position="637"/>
    </location>
</feature>
<dbReference type="RefSeq" id="XP_005101997.1">
    <property type="nucleotide sequence ID" value="XM_005101940.3"/>
</dbReference>
<dbReference type="Proteomes" id="UP000694888">
    <property type="component" value="Unplaced"/>
</dbReference>
<evidence type="ECO:0000313" key="2">
    <source>
        <dbReference type="Proteomes" id="UP000694888"/>
    </source>
</evidence>
<reference evidence="3 4" key="1">
    <citation type="submission" date="2025-05" db="UniProtKB">
        <authorList>
            <consortium name="RefSeq"/>
        </authorList>
    </citation>
    <scope>IDENTIFICATION</scope>
</reference>
<feature type="compositionally biased region" description="Basic and acidic residues" evidence="1">
    <location>
        <begin position="1728"/>
        <end position="1750"/>
    </location>
</feature>
<feature type="compositionally biased region" description="Polar residues" evidence="1">
    <location>
        <begin position="2242"/>
        <end position="2253"/>
    </location>
</feature>
<feature type="compositionally biased region" description="Basic and acidic residues" evidence="1">
    <location>
        <begin position="992"/>
        <end position="1008"/>
    </location>
</feature>
<feature type="compositionally biased region" description="Basic and acidic residues" evidence="1">
    <location>
        <begin position="1098"/>
        <end position="1124"/>
    </location>
</feature>
<evidence type="ECO:0000313" key="4">
    <source>
        <dbReference type="RefSeq" id="XP_035826570.1"/>
    </source>
</evidence>
<feature type="region of interest" description="Disordered" evidence="1">
    <location>
        <begin position="866"/>
        <end position="894"/>
    </location>
</feature>
<feature type="compositionally biased region" description="Basic and acidic residues" evidence="1">
    <location>
        <begin position="2443"/>
        <end position="2456"/>
    </location>
</feature>
<gene>
    <name evidence="3 4" type="primary">LOC101861964</name>
</gene>
<proteinExistence type="predicted"/>
<feature type="compositionally biased region" description="Basic and acidic residues" evidence="1">
    <location>
        <begin position="200"/>
        <end position="264"/>
    </location>
</feature>
<sequence length="2456" mass="271538">MDIDDMCQDIFRRPGSTPFSPRKYEAALMRSGYESSAEEGSVDIYGDLQSMDSFPSNPESSEQFKLLSETACHVPSPVKIERKNADAVRLDLFTDVLASDVSQREKMRKQMEEMENKYRQLEEENKSLAATKVQLCKNLSSLLLTARAELQQKDEELHRLRRTVADYSQRPRSPAVGGSGSESVHGARRAQGSSSGRGGGTDDRRRGHNYDRHAAPDSGPADHYEYRTREDYQVGSESRDPIRAESRDYPVRSESRDYPVRSESRGNPVKLESRIVSEHSQERSVVYGSHRNHPRTQAPSVDSDAATSRDPRGAQDSGWDPHHQRLSSCNVGGRSHPEERREDTCFVSDSSGGGGGSGSQFDLRNKLSRRSQTEVRTLVNDESGDNNTRNSLKRASSRSTDEAPAERGTTKPPHPSSGRDGSSRLSPPTSKLRKTSASSRESSKSSVRDKLKVEIGQSYSLAGCQGVASRRKSSETPSPSSKGRPENAERHGTIKPKKISFSPASKDQKTGKVGESSRCLEGERPSEKGESTGGEKQRRTDRAEESSLQPHPPISSSSGARDSEQMMHDHKSRHNVSVPASNTEVTPGPSHDCDETRLHQTVPCETPADKSGSEERKKKLERQSSGHSSKQDGVCEEKTNFDALSDKSRLARDNEKLYLKHRPFRSVRSTAASFFGSLSDEENSSVSNSTTPFTHVNTPLKSTPATRERSNSYSGDNTLPFETKASEDTNSSKSVSGLHFKKGFIKNFNNLNGDSTARSDTAPAFPVSSEVPTVEVIDVDLEDGNQNGNNNNNNGQDCGETDDGLFTKPEIMLSSSSSKSSSRESMDQGSSSSSSKESATRDTLAPTPVITNIVCTSNLIMLGEEEASSSAFPSPHKPQLLPSEFYPPGQRGQLADGISHFRHIRGPSEIIRRVSVSETETSELLSDGGAKERLGDIAESSDDEPQTASDKPSKNKDEKDRACKRKTERKSKKNKNVTEEQHNMGGSTGKESQVDTDKASRKKDERDASGAGKSRIRTTENKISGEEKCSRIESSETVPEVKIDGNKTSRDRKGNGTSKSRVQDKSKEKKKESMDQCDKSESFTKVPQLDENTVVGNKTERVQSSKGKDHIKTTQSKELREEGSSGRTCVEGMKTCPIENPKGRKEQEKREKAPLVEGPKGRKEQEKEAKSRLVENPKGRKEQEKEAKSRLVENPKGRKEQEKEAKSRLVENPKGRKEQEKEAKSRLVENPKGRKEQEKEAKSRLVEDPKGRKEHEKGEKARLVEDPKGRKEHEKGEKARLVENPKGRKEHEKGTKTCLVEETYGENDMELSVSDSETQEEGGLQNLESEPEETKAWMRVVEKQCENVLKKTLQAFKKEMFQSGKVNKSRLEKRLHGLEFYKAVEQGQVSHVSKKPEFSLSGKKRVSTLSLQEKDAVKFVQNSSSARENYAVQSHVESQETGDTGTTSVQRLCGRLLSAAEGGSTNPVSLEEGEASLSDHQDNRPPAIFRQRKQDARTGATVVQQQCRASPDSFLVTSSDHHQPQLSRLASVAACRQQSSSPLSHHLEPDSTSDPWTDSQKIGDQSSLENPQTRSSPPPRREKHPRAEKVPAALEKCGELKKRQSSLDTGDKSARSFSSLEAVNCESAEKVSLVAYQLHLSSGSSNEDDSDKEIAASRKKSKPRLEENHNKAGETGPGRPCLVSKSAKSSSEAEESDDTTPTGTPKKVKVRRSVSERSRRMRTSNCDLENKEEKIVCKKRSRSEFENKREKSVRRKRSSDEFKSQRDTTFVLDEEARDGPDVRPGPEIVHAVPAFALAEISLMDGSLSEFDCDVKSLKPMPRASDKENANRMLEASGIRSFKKPEAEEVKSDAGKPKASKGKVKNTHSEDSVSSDSSVDEVQGSGDQHSEGTDFSPVKKSAAPVRHSETERDVSTEDTKPQENPSPIKHFRMVKSASSKSEMVEGEPCTIKDFRDAGKESAKSSLVQEVSSPEGSSTCARQLAWQDLIRRQLVKTAGATKTTTSLKKAADLCSDEDIQGRVETMQEFDHNDPFPDSRVSKVGNALSESEIARAAMMAERSQFMSPYIHVVSDVDTCGTPTSRRDEPDSLFLDRTGHDDLLSGDELSDGDVQSPRRSSTAELGKDQACISQSEKKKVGSKSRSETGITHGSGHASGRGNVCPEHQSDMEEGEISDDNDSMSPAWDNPQKTKVSVSEARQETTNKTCAAKRDCENTPDGRPSSVKAKTLPRIPKLKTRSPRKSIGQSNGCENESTPFELKKQFIATKRRKQLEGRRKEQASMSAHLRQGTYEDKRRLVSPREVPVADLSAKLQSSRARNAEGGRKRRPSSSEASAGEKGSEHKHRTYSEWQERKAKQSTSDRHSSERGYWAEDADRRKRACGEHDVVERMSRGGRESDRSARGGRGRAGRESDRQNEGRRSLSRSEGRKSKDNKGKDCGLVGVGEQRKFTERGLHSKR</sequence>
<feature type="compositionally biased region" description="Basic and acidic residues" evidence="1">
    <location>
        <begin position="518"/>
        <end position="545"/>
    </location>
</feature>
<feature type="compositionally biased region" description="Basic and acidic residues" evidence="1">
    <location>
        <begin position="1141"/>
        <end position="1295"/>
    </location>
</feature>
<feature type="compositionally biased region" description="Basic and acidic residues" evidence="1">
    <location>
        <begin position="335"/>
        <end position="344"/>
    </location>
</feature>
<feature type="compositionally biased region" description="Basic and acidic residues" evidence="1">
    <location>
        <begin position="607"/>
        <end position="637"/>
    </location>
</feature>
<keyword evidence="2" id="KW-1185">Reference proteome</keyword>
<feature type="compositionally biased region" description="Basic and acidic residues" evidence="1">
    <location>
        <begin position="1663"/>
        <end position="1672"/>
    </location>
</feature>
<feature type="compositionally biased region" description="Basic and acidic residues" evidence="1">
    <location>
        <begin position="1905"/>
        <end position="1920"/>
    </location>
</feature>
<feature type="region of interest" description="Disordered" evidence="1">
    <location>
        <begin position="1641"/>
        <end position="1767"/>
    </location>
</feature>
<feature type="compositionally biased region" description="Polar residues" evidence="1">
    <location>
        <begin position="1550"/>
        <end position="1575"/>
    </location>
</feature>
<accession>A0ABM1VVX8</accession>
<feature type="compositionally biased region" description="Low complexity" evidence="1">
    <location>
        <begin position="784"/>
        <end position="796"/>
    </location>
</feature>
<evidence type="ECO:0000313" key="3">
    <source>
        <dbReference type="RefSeq" id="XP_005101997.1"/>
    </source>
</evidence>
<feature type="compositionally biased region" description="Basic and acidic residues" evidence="1">
    <location>
        <begin position="307"/>
        <end position="323"/>
    </location>
</feature>
<dbReference type="RefSeq" id="XP_035826570.1">
    <property type="nucleotide sequence ID" value="XM_035970677.1"/>
</dbReference>
<feature type="compositionally biased region" description="Basic and acidic residues" evidence="1">
    <location>
        <begin position="1842"/>
        <end position="1855"/>
    </location>
</feature>
<feature type="compositionally biased region" description="Low complexity" evidence="1">
    <location>
        <begin position="1871"/>
        <end position="1881"/>
    </location>
</feature>
<feature type="compositionally biased region" description="Basic and acidic residues" evidence="1">
    <location>
        <begin position="2344"/>
        <end position="2399"/>
    </location>
</feature>
<feature type="region of interest" description="Disordered" evidence="1">
    <location>
        <begin position="781"/>
        <end position="844"/>
    </location>
</feature>
<feature type="compositionally biased region" description="Basic and acidic residues" evidence="1">
    <location>
        <begin position="441"/>
        <end position="453"/>
    </location>
</feature>
<feature type="region of interest" description="Disordered" evidence="1">
    <location>
        <begin position="1460"/>
        <end position="1484"/>
    </location>
</feature>